<evidence type="ECO:0000256" key="4">
    <source>
        <dbReference type="SAM" id="MobiDB-lite"/>
    </source>
</evidence>
<dbReference type="Proteomes" id="UP000187608">
    <property type="component" value="Unassembled WGS sequence"/>
</dbReference>
<feature type="compositionally biased region" description="Basic and acidic residues" evidence="4">
    <location>
        <begin position="126"/>
        <end position="145"/>
    </location>
</feature>
<reference evidence="7" key="1">
    <citation type="submission" date="2017-01" db="EMBL/GenBank/DDBJ databases">
        <authorList>
            <person name="Varghese N."/>
            <person name="Submissions S."/>
        </authorList>
    </citation>
    <scope>NUCLEOTIDE SEQUENCE [LARGE SCALE GENOMIC DNA]</scope>
    <source>
        <strain evidence="7">DSM 23127</strain>
    </source>
</reference>
<protein>
    <submittedName>
        <fullName evidence="6">Zinc transport system substrate-binding protein</fullName>
    </submittedName>
</protein>
<evidence type="ECO:0000256" key="3">
    <source>
        <dbReference type="RuleBase" id="RU003512"/>
    </source>
</evidence>
<evidence type="ECO:0000313" key="7">
    <source>
        <dbReference type="Proteomes" id="UP000187608"/>
    </source>
</evidence>
<dbReference type="EMBL" id="FTOC01000006">
    <property type="protein sequence ID" value="SIS48893.1"/>
    <property type="molecule type" value="Genomic_DNA"/>
</dbReference>
<dbReference type="Pfam" id="PF01297">
    <property type="entry name" value="ZnuA"/>
    <property type="match status" value="1"/>
</dbReference>
<organism evidence="6 7">
    <name type="scientific">Salimicrobium flavidum</name>
    <dbReference type="NCBI Taxonomy" id="570947"/>
    <lineage>
        <taxon>Bacteria</taxon>
        <taxon>Bacillati</taxon>
        <taxon>Bacillota</taxon>
        <taxon>Bacilli</taxon>
        <taxon>Bacillales</taxon>
        <taxon>Bacillaceae</taxon>
        <taxon>Salimicrobium</taxon>
    </lineage>
</organism>
<gene>
    <name evidence="6" type="ORF">SAMN05421687_10660</name>
</gene>
<feature type="chain" id="PRO_5012546238" evidence="5">
    <location>
        <begin position="24"/>
        <end position="318"/>
    </location>
</feature>
<evidence type="ECO:0000256" key="2">
    <source>
        <dbReference type="ARBA" id="ARBA00022729"/>
    </source>
</evidence>
<sequence length="318" mass="35332">MKKPAIILSILLIILLTACSSEDSEESGEEEANGEQTIYTTVYPLQFMTEEIAGDSLLVESILPAGADAHTYEPTTREMVEMAEGEAFIYTKDEFEAYAEPIAETLKEEGVPTIPVAQGLEGGSFEEGHSEGGEEHAEHDHSVSGEDPHVWLDPMLMVSMAETIKEELSAMYPEEEGKFEENTEALKQSLQELDSRMSETIKGADTKEAIVSHAAYGYWEKAYGLKQIPVSGLSSTNEPSQKELEHVIETAEEHGLSYVLFERNVSEKSAEVVQKEIGAEALYVHNLATRSEEEINQGEDYFDLMEQNRKVLEEALNK</sequence>
<dbReference type="AlphaFoldDB" id="A0A1N7JHR5"/>
<keyword evidence="2 5" id="KW-0732">Signal</keyword>
<feature type="region of interest" description="Disordered" evidence="4">
    <location>
        <begin position="120"/>
        <end position="145"/>
    </location>
</feature>
<accession>A0A1N7JHR5</accession>
<dbReference type="RefSeq" id="WP_076559106.1">
    <property type="nucleotide sequence ID" value="NZ_FTOC01000006.1"/>
</dbReference>
<dbReference type="PROSITE" id="PS51257">
    <property type="entry name" value="PROKAR_LIPOPROTEIN"/>
    <property type="match status" value="1"/>
</dbReference>
<keyword evidence="7" id="KW-1185">Reference proteome</keyword>
<dbReference type="STRING" id="570947.SAMN05421687_10660"/>
<dbReference type="Gene3D" id="3.40.50.1980">
    <property type="entry name" value="Nitrogenase molybdenum iron protein domain"/>
    <property type="match status" value="2"/>
</dbReference>
<dbReference type="InterPro" id="IPR006128">
    <property type="entry name" value="Lipoprotein_PsaA-like"/>
</dbReference>
<feature type="signal peptide" evidence="5">
    <location>
        <begin position="1"/>
        <end position="23"/>
    </location>
</feature>
<dbReference type="InterPro" id="IPR006127">
    <property type="entry name" value="ZnuA-like"/>
</dbReference>
<dbReference type="SUPFAM" id="SSF53807">
    <property type="entry name" value="Helical backbone' metal receptor"/>
    <property type="match status" value="1"/>
</dbReference>
<dbReference type="PANTHER" id="PTHR42953">
    <property type="entry name" value="HIGH-AFFINITY ZINC UPTAKE SYSTEM PROTEIN ZNUA-RELATED"/>
    <property type="match status" value="1"/>
</dbReference>
<dbReference type="InterPro" id="IPR006129">
    <property type="entry name" value="AdhesinB"/>
</dbReference>
<dbReference type="GO" id="GO:0046872">
    <property type="term" value="F:metal ion binding"/>
    <property type="evidence" value="ECO:0007669"/>
    <property type="project" value="InterPro"/>
</dbReference>
<comment type="similarity">
    <text evidence="3">Belongs to the bacterial solute-binding protein 9 family.</text>
</comment>
<keyword evidence="1 3" id="KW-0813">Transport</keyword>
<dbReference type="GO" id="GO:0007155">
    <property type="term" value="P:cell adhesion"/>
    <property type="evidence" value="ECO:0007669"/>
    <property type="project" value="InterPro"/>
</dbReference>
<dbReference type="OrthoDB" id="9810636at2"/>
<proteinExistence type="inferred from homology"/>
<evidence type="ECO:0000256" key="1">
    <source>
        <dbReference type="ARBA" id="ARBA00022448"/>
    </source>
</evidence>
<evidence type="ECO:0000256" key="5">
    <source>
        <dbReference type="SAM" id="SignalP"/>
    </source>
</evidence>
<dbReference type="PRINTS" id="PR00690">
    <property type="entry name" value="ADHESNFAMILY"/>
</dbReference>
<dbReference type="PRINTS" id="PR00691">
    <property type="entry name" value="ADHESINB"/>
</dbReference>
<dbReference type="InterPro" id="IPR050492">
    <property type="entry name" value="Bact_metal-bind_prot9"/>
</dbReference>
<evidence type="ECO:0000313" key="6">
    <source>
        <dbReference type="EMBL" id="SIS48893.1"/>
    </source>
</evidence>
<dbReference type="PANTHER" id="PTHR42953:SF8">
    <property type="entry name" value="ZINT DOMAIN-CONTAINING PROTEIN"/>
    <property type="match status" value="1"/>
</dbReference>
<dbReference type="GO" id="GO:0030001">
    <property type="term" value="P:metal ion transport"/>
    <property type="evidence" value="ECO:0007669"/>
    <property type="project" value="InterPro"/>
</dbReference>
<name>A0A1N7JHR5_9BACI</name>